<keyword evidence="1" id="KW-0732">Signal</keyword>
<dbReference type="EMBL" id="BQFW01000011">
    <property type="protein sequence ID" value="GJJ76016.1"/>
    <property type="molecule type" value="Genomic_DNA"/>
</dbReference>
<protein>
    <submittedName>
        <fullName evidence="2">Beta-1,4-mannosyl-glycoprotein beta-1,4-N-acetylglucosaminyltransferase</fullName>
    </submittedName>
</protein>
<evidence type="ECO:0000256" key="1">
    <source>
        <dbReference type="SAM" id="SignalP"/>
    </source>
</evidence>
<dbReference type="GO" id="GO:0016020">
    <property type="term" value="C:membrane"/>
    <property type="evidence" value="ECO:0007669"/>
    <property type="project" value="InterPro"/>
</dbReference>
<reference evidence="2" key="2">
    <citation type="journal article" date="2022" name="Microbiol. Resour. Announc.">
        <title>Whole-Genome Sequence of Entomortierella parvispora E1425, a Mucoromycotan Fungus Associated with Burkholderiaceae-Related Endosymbiotic Bacteria.</title>
        <authorList>
            <person name="Herlambang A."/>
            <person name="Guo Y."/>
            <person name="Takashima Y."/>
            <person name="Narisawa K."/>
            <person name="Ohta H."/>
            <person name="Nishizawa T."/>
        </authorList>
    </citation>
    <scope>NUCLEOTIDE SEQUENCE</scope>
    <source>
        <strain evidence="2">E1425</strain>
    </source>
</reference>
<keyword evidence="3" id="KW-1185">Reference proteome</keyword>
<dbReference type="OrthoDB" id="6474464at2759"/>
<dbReference type="Pfam" id="PF04724">
    <property type="entry name" value="Glyco_transf_17"/>
    <property type="match status" value="2"/>
</dbReference>
<evidence type="ECO:0000313" key="2">
    <source>
        <dbReference type="EMBL" id="GJJ76016.1"/>
    </source>
</evidence>
<dbReference type="Proteomes" id="UP000827284">
    <property type="component" value="Unassembled WGS sequence"/>
</dbReference>
<reference evidence="2" key="1">
    <citation type="submission" date="2021-11" db="EMBL/GenBank/DDBJ databases">
        <authorList>
            <person name="Herlambang A."/>
            <person name="Guo Y."/>
            <person name="Takashima Y."/>
            <person name="Nishizawa T."/>
        </authorList>
    </citation>
    <scope>NUCLEOTIDE SEQUENCE</scope>
    <source>
        <strain evidence="2">E1425</strain>
    </source>
</reference>
<feature type="signal peptide" evidence="1">
    <location>
        <begin position="1"/>
        <end position="15"/>
    </location>
</feature>
<name>A0A9P3LZ10_9FUNG</name>
<dbReference type="InterPro" id="IPR006813">
    <property type="entry name" value="Glyco_trans_17"/>
</dbReference>
<dbReference type="PANTHER" id="PTHR12224:SF0">
    <property type="entry name" value="BETA-1,4-MANNOSYL-GLYCOPROTEIN 4-BETA-N-ACETYLGLUCOSAMINYLTRANSFERASE"/>
    <property type="match status" value="1"/>
</dbReference>
<feature type="chain" id="PRO_5040379399" evidence="1">
    <location>
        <begin position="16"/>
        <end position="379"/>
    </location>
</feature>
<dbReference type="GO" id="GO:0006044">
    <property type="term" value="P:N-acetylglucosamine metabolic process"/>
    <property type="evidence" value="ECO:0007669"/>
    <property type="project" value="TreeGrafter"/>
</dbReference>
<gene>
    <name evidence="2" type="ORF">EMPS_08374</name>
</gene>
<dbReference type="GO" id="GO:0003830">
    <property type="term" value="F:beta-1,4-mannosylglycoprotein 4-beta-N-acetylglucosaminyltransferase activity"/>
    <property type="evidence" value="ECO:0007669"/>
    <property type="project" value="InterPro"/>
</dbReference>
<accession>A0A9P3LZ10</accession>
<comment type="caution">
    <text evidence="2">The sequence shown here is derived from an EMBL/GenBank/DDBJ whole genome shotgun (WGS) entry which is preliminary data.</text>
</comment>
<sequence length="379" mass="44265">MGLLMAISLLLLVQERHDIVFNLKDLTSHHDALVANTTSTTIGPKGPQIYDVILFNSEFNMLEIRLNELSPFVDWFVIIESEMTFSGQQKPLNYRLKEPQFEKFRRQILHVVVPASALEVKTWTWGRETETRNLGFWMMLDIHRPQEGDWLMISDLDELPRRSILKEMKDQNPQSEMGRLFGDGTPGSGGDLFRFGCQFHYYSYEYRHTGGLWVGPVAIRYHPSSYWLDDAQSKHPQVDTMRKVSAKDWREAGDSLRALRISENATYVDDSCLHCTWCFSNITQIISKVEAYSHQEHNNEKYKTRQWILDAIKEGRDLFERPVDQFVYVPDNNDIPVYVSENREKYSYMLSRHNKSNAGFLDVNPEDPLDENWKPTTLQ</sequence>
<dbReference type="PANTHER" id="PTHR12224">
    <property type="entry name" value="BETA-1,4-MANNOSYL-GLYCOPROTEIN BETA-1,4-N-ACETYLGLUCOSAMINYL-TRANSFERASE"/>
    <property type="match status" value="1"/>
</dbReference>
<organism evidence="2 3">
    <name type="scientific">Entomortierella parvispora</name>
    <dbReference type="NCBI Taxonomy" id="205924"/>
    <lineage>
        <taxon>Eukaryota</taxon>
        <taxon>Fungi</taxon>
        <taxon>Fungi incertae sedis</taxon>
        <taxon>Mucoromycota</taxon>
        <taxon>Mortierellomycotina</taxon>
        <taxon>Mortierellomycetes</taxon>
        <taxon>Mortierellales</taxon>
        <taxon>Mortierellaceae</taxon>
        <taxon>Entomortierella</taxon>
    </lineage>
</organism>
<evidence type="ECO:0000313" key="3">
    <source>
        <dbReference type="Proteomes" id="UP000827284"/>
    </source>
</evidence>
<dbReference type="AlphaFoldDB" id="A0A9P3LZ10"/>
<proteinExistence type="predicted"/>